<dbReference type="PANTHER" id="PTHR34472">
    <property type="entry name" value="SULFUR CARRIER PROTEIN THIS"/>
    <property type="match status" value="1"/>
</dbReference>
<accession>A0A1N7F1D3</accession>
<dbReference type="Gene3D" id="3.10.20.30">
    <property type="match status" value="1"/>
</dbReference>
<evidence type="ECO:0000313" key="1">
    <source>
        <dbReference type="EMBL" id="SIR94094.1"/>
    </source>
</evidence>
<name>A0A1N7F1D3_9NOCA</name>
<proteinExistence type="predicted"/>
<dbReference type="InterPro" id="IPR012675">
    <property type="entry name" value="Beta-grasp_dom_sf"/>
</dbReference>
<organism evidence="1 2">
    <name type="scientific">Williamsia sterculiae</name>
    <dbReference type="NCBI Taxonomy" id="1344003"/>
    <lineage>
        <taxon>Bacteria</taxon>
        <taxon>Bacillati</taxon>
        <taxon>Actinomycetota</taxon>
        <taxon>Actinomycetes</taxon>
        <taxon>Mycobacteriales</taxon>
        <taxon>Nocardiaceae</taxon>
        <taxon>Williamsia</taxon>
    </lineage>
</organism>
<dbReference type="STRING" id="1344003.SAMN05445060_1713"/>
<dbReference type="PANTHER" id="PTHR34472:SF1">
    <property type="entry name" value="SULFUR CARRIER PROTEIN THIS"/>
    <property type="match status" value="1"/>
</dbReference>
<dbReference type="Proteomes" id="UP000186218">
    <property type="component" value="Unassembled WGS sequence"/>
</dbReference>
<dbReference type="SUPFAM" id="SSF54285">
    <property type="entry name" value="MoaD/ThiS"/>
    <property type="match status" value="1"/>
</dbReference>
<dbReference type="AlphaFoldDB" id="A0A1N7F1D3"/>
<dbReference type="OrthoDB" id="163636at2"/>
<dbReference type="InterPro" id="IPR016155">
    <property type="entry name" value="Mopterin_synth/thiamin_S_b"/>
</dbReference>
<dbReference type="CDD" id="cd00565">
    <property type="entry name" value="Ubl_ThiS"/>
    <property type="match status" value="1"/>
</dbReference>
<reference evidence="1 2" key="1">
    <citation type="submission" date="2017-01" db="EMBL/GenBank/DDBJ databases">
        <authorList>
            <person name="Mah S.A."/>
            <person name="Swanson W.J."/>
            <person name="Moy G.W."/>
            <person name="Vacquier V.D."/>
        </authorList>
    </citation>
    <scope>NUCLEOTIDE SEQUENCE [LARGE SCALE GENOMIC DNA]</scope>
    <source>
        <strain evidence="1 2">CPCC 203464</strain>
    </source>
</reference>
<keyword evidence="2" id="KW-1185">Reference proteome</keyword>
<dbReference type="NCBIfam" id="TIGR01683">
    <property type="entry name" value="thiS"/>
    <property type="match status" value="1"/>
</dbReference>
<dbReference type="InterPro" id="IPR003749">
    <property type="entry name" value="ThiS/MoaD-like"/>
</dbReference>
<sequence length="67" mass="6530">MSVTATVNGTPTRVADGATVSDVLTGLGVGEAGIAVALDGAVHPRGRWSEPVCDGAVIEVLTAVQGG</sequence>
<protein>
    <submittedName>
        <fullName evidence="1">Sulfur carrier protein</fullName>
    </submittedName>
</protein>
<dbReference type="InterPro" id="IPR010035">
    <property type="entry name" value="Thi_S"/>
</dbReference>
<evidence type="ECO:0000313" key="2">
    <source>
        <dbReference type="Proteomes" id="UP000186218"/>
    </source>
</evidence>
<gene>
    <name evidence="1" type="ORF">SAMN05445060_1713</name>
</gene>
<dbReference type="EMBL" id="FTNT01000004">
    <property type="protein sequence ID" value="SIR94094.1"/>
    <property type="molecule type" value="Genomic_DNA"/>
</dbReference>
<dbReference type="Pfam" id="PF02597">
    <property type="entry name" value="ThiS"/>
    <property type="match status" value="1"/>
</dbReference>